<dbReference type="AlphaFoldDB" id="A0A1G7YX89"/>
<feature type="transmembrane region" description="Helical" evidence="7">
    <location>
        <begin position="162"/>
        <end position="189"/>
    </location>
</feature>
<dbReference type="InterPro" id="IPR045621">
    <property type="entry name" value="BPD_transp_1_N"/>
</dbReference>
<reference evidence="9 10" key="1">
    <citation type="submission" date="2016-10" db="EMBL/GenBank/DDBJ databases">
        <authorList>
            <person name="de Groot N.N."/>
        </authorList>
    </citation>
    <scope>NUCLEOTIDE SEQUENCE [LARGE SCALE GENOMIC DNA]</scope>
    <source>
        <strain evidence="9 10">DSM 23142</strain>
    </source>
</reference>
<dbReference type="InterPro" id="IPR000515">
    <property type="entry name" value="MetI-like"/>
</dbReference>
<name>A0A1G7YX89_9MICO</name>
<evidence type="ECO:0000256" key="7">
    <source>
        <dbReference type="RuleBase" id="RU363032"/>
    </source>
</evidence>
<keyword evidence="6 7" id="KW-0472">Membrane</keyword>
<dbReference type="Pfam" id="PF00528">
    <property type="entry name" value="BPD_transp_1"/>
    <property type="match status" value="1"/>
</dbReference>
<dbReference type="Gene3D" id="1.10.3720.10">
    <property type="entry name" value="MetI-like"/>
    <property type="match status" value="1"/>
</dbReference>
<keyword evidence="2 7" id="KW-0813">Transport</keyword>
<evidence type="ECO:0000256" key="3">
    <source>
        <dbReference type="ARBA" id="ARBA00022475"/>
    </source>
</evidence>
<dbReference type="SUPFAM" id="SSF161098">
    <property type="entry name" value="MetI-like"/>
    <property type="match status" value="1"/>
</dbReference>
<dbReference type="GO" id="GO:0005886">
    <property type="term" value="C:plasma membrane"/>
    <property type="evidence" value="ECO:0007669"/>
    <property type="project" value="UniProtKB-SubCell"/>
</dbReference>
<gene>
    <name evidence="9" type="ORF">SAMN04489810_1881</name>
</gene>
<dbReference type="PROSITE" id="PS50928">
    <property type="entry name" value="ABC_TM1"/>
    <property type="match status" value="1"/>
</dbReference>
<dbReference type="PANTHER" id="PTHR43163:SF6">
    <property type="entry name" value="DIPEPTIDE TRANSPORT SYSTEM PERMEASE PROTEIN DPPB-RELATED"/>
    <property type="match status" value="1"/>
</dbReference>
<evidence type="ECO:0000256" key="6">
    <source>
        <dbReference type="ARBA" id="ARBA00023136"/>
    </source>
</evidence>
<dbReference type="GO" id="GO:0055085">
    <property type="term" value="P:transmembrane transport"/>
    <property type="evidence" value="ECO:0007669"/>
    <property type="project" value="InterPro"/>
</dbReference>
<evidence type="ECO:0000313" key="9">
    <source>
        <dbReference type="EMBL" id="SDH01071.1"/>
    </source>
</evidence>
<dbReference type="CDD" id="cd06261">
    <property type="entry name" value="TM_PBP2"/>
    <property type="match status" value="1"/>
</dbReference>
<dbReference type="PANTHER" id="PTHR43163">
    <property type="entry name" value="DIPEPTIDE TRANSPORT SYSTEM PERMEASE PROTEIN DPPB-RELATED"/>
    <property type="match status" value="1"/>
</dbReference>
<evidence type="ECO:0000256" key="1">
    <source>
        <dbReference type="ARBA" id="ARBA00004651"/>
    </source>
</evidence>
<keyword evidence="3" id="KW-1003">Cell membrane</keyword>
<feature type="transmembrane region" description="Helical" evidence="7">
    <location>
        <begin position="277"/>
        <end position="296"/>
    </location>
</feature>
<dbReference type="OrthoDB" id="9778910at2"/>
<evidence type="ECO:0000313" key="10">
    <source>
        <dbReference type="Proteomes" id="UP000199009"/>
    </source>
</evidence>
<dbReference type="RefSeq" id="WP_091489054.1">
    <property type="nucleotide sequence ID" value="NZ_LT629692.1"/>
</dbReference>
<keyword evidence="4 7" id="KW-0812">Transmembrane</keyword>
<feature type="transmembrane region" description="Helical" evidence="7">
    <location>
        <begin position="308"/>
        <end position="331"/>
    </location>
</feature>
<feature type="transmembrane region" description="Helical" evidence="7">
    <location>
        <begin position="201"/>
        <end position="221"/>
    </location>
</feature>
<organism evidence="9 10">
    <name type="scientific">Microbacterium pygmaeum</name>
    <dbReference type="NCBI Taxonomy" id="370764"/>
    <lineage>
        <taxon>Bacteria</taxon>
        <taxon>Bacillati</taxon>
        <taxon>Actinomycetota</taxon>
        <taxon>Actinomycetes</taxon>
        <taxon>Micrococcales</taxon>
        <taxon>Microbacteriaceae</taxon>
        <taxon>Microbacterium</taxon>
    </lineage>
</organism>
<keyword evidence="5 7" id="KW-1133">Transmembrane helix</keyword>
<feature type="transmembrane region" description="Helical" evidence="7">
    <location>
        <begin position="32"/>
        <end position="56"/>
    </location>
</feature>
<comment type="subcellular location">
    <subcellularLocation>
        <location evidence="1 7">Cell membrane</location>
        <topology evidence="1 7">Multi-pass membrane protein</topology>
    </subcellularLocation>
</comment>
<evidence type="ECO:0000256" key="2">
    <source>
        <dbReference type="ARBA" id="ARBA00022448"/>
    </source>
</evidence>
<proteinExistence type="inferred from homology"/>
<feature type="domain" description="ABC transmembrane type-1" evidence="8">
    <location>
        <begin position="122"/>
        <end position="331"/>
    </location>
</feature>
<evidence type="ECO:0000256" key="5">
    <source>
        <dbReference type="ARBA" id="ARBA00022989"/>
    </source>
</evidence>
<dbReference type="EMBL" id="LT629692">
    <property type="protein sequence ID" value="SDH01071.1"/>
    <property type="molecule type" value="Genomic_DNA"/>
</dbReference>
<dbReference type="Proteomes" id="UP000199009">
    <property type="component" value="Chromosome I"/>
</dbReference>
<sequence>MTLTQAEAAGGEITARGPVPGFATVGRGSRALATLAIQSVVVFLIASFLTFALGALSGSNPAAVALGDMATPEDIARLNAVYGLDQPFFVRYLDWLGAASTGDLGTSWFSGIPVAQSIAQAFPVSLSIALGATLFAIVAGGSSGIAAAVLRGTWVDRAITGACAALATIPAFVAGIALILLFAFAIPLFPVGGYTPPTVSIGAWLACLMLPSIALSLDAAADLSRQLRTSLVGALGQNYVVGATVHGLGRPRIVLGHALPNALGPAVATLGLHLPRLIGGAVITEAVFGMPGMGMLARQAALGGDVPVVQGVLLVTVTIVVVSGILVNLILARVSPAERSVA</sequence>
<feature type="transmembrane region" description="Helical" evidence="7">
    <location>
        <begin position="128"/>
        <end position="150"/>
    </location>
</feature>
<evidence type="ECO:0000259" key="8">
    <source>
        <dbReference type="PROSITE" id="PS50928"/>
    </source>
</evidence>
<comment type="similarity">
    <text evidence="7">Belongs to the binding-protein-dependent transport system permease family.</text>
</comment>
<dbReference type="STRING" id="370764.SAMN04489810_1881"/>
<evidence type="ECO:0000256" key="4">
    <source>
        <dbReference type="ARBA" id="ARBA00022692"/>
    </source>
</evidence>
<dbReference type="Pfam" id="PF19300">
    <property type="entry name" value="BPD_transp_1_N"/>
    <property type="match status" value="1"/>
</dbReference>
<keyword evidence="10" id="KW-1185">Reference proteome</keyword>
<protein>
    <submittedName>
        <fullName evidence="9">Peptide/nickel transport system permease protein</fullName>
    </submittedName>
</protein>
<accession>A0A1G7YX89</accession>
<dbReference type="InterPro" id="IPR035906">
    <property type="entry name" value="MetI-like_sf"/>
</dbReference>